<comment type="caution">
    <text evidence="1">The sequence shown here is derived from an EMBL/GenBank/DDBJ whole genome shotgun (WGS) entry which is preliminary data.</text>
</comment>
<protein>
    <submittedName>
        <fullName evidence="1">Uncharacterized protein</fullName>
    </submittedName>
</protein>
<reference evidence="1 2" key="1">
    <citation type="submission" date="2016-10" db="EMBL/GenBank/DDBJ databases">
        <title>Genome sequence of the basidiomycete white-rot fungus Trametes pubescens.</title>
        <authorList>
            <person name="Makela M.R."/>
            <person name="Granchi Z."/>
            <person name="Peng M."/>
            <person name="De Vries R.P."/>
            <person name="Grigoriev I."/>
            <person name="Riley R."/>
            <person name="Hilden K."/>
        </authorList>
    </citation>
    <scope>NUCLEOTIDE SEQUENCE [LARGE SCALE GENOMIC DNA]</scope>
    <source>
        <strain evidence="1 2">FBCC735</strain>
    </source>
</reference>
<dbReference type="EMBL" id="MNAD01000800">
    <property type="protein sequence ID" value="OJT10271.1"/>
    <property type="molecule type" value="Genomic_DNA"/>
</dbReference>
<sequence length="63" mass="7006">MLVLVLVGEHYNHDVEEPASYVPRASQSFPSRCLRRTFTLKMDEAANELAASASKAPSRTLNE</sequence>
<dbReference type="Proteomes" id="UP000184267">
    <property type="component" value="Unassembled WGS sequence"/>
</dbReference>
<organism evidence="1 2">
    <name type="scientific">Trametes pubescens</name>
    <name type="common">White-rot fungus</name>
    <dbReference type="NCBI Taxonomy" id="154538"/>
    <lineage>
        <taxon>Eukaryota</taxon>
        <taxon>Fungi</taxon>
        <taxon>Dikarya</taxon>
        <taxon>Basidiomycota</taxon>
        <taxon>Agaricomycotina</taxon>
        <taxon>Agaricomycetes</taxon>
        <taxon>Polyporales</taxon>
        <taxon>Polyporaceae</taxon>
        <taxon>Trametes</taxon>
    </lineage>
</organism>
<dbReference type="AlphaFoldDB" id="A0A1M2VRP2"/>
<gene>
    <name evidence="1" type="ORF">TRAPUB_13225</name>
</gene>
<name>A0A1M2VRP2_TRAPU</name>
<accession>A0A1M2VRP2</accession>
<evidence type="ECO:0000313" key="2">
    <source>
        <dbReference type="Proteomes" id="UP000184267"/>
    </source>
</evidence>
<evidence type="ECO:0000313" key="1">
    <source>
        <dbReference type="EMBL" id="OJT10271.1"/>
    </source>
</evidence>
<proteinExistence type="predicted"/>
<keyword evidence="2" id="KW-1185">Reference proteome</keyword>